<dbReference type="Proteomes" id="UP000283000">
    <property type="component" value="Chromosome"/>
</dbReference>
<feature type="chain" id="PRO_5044065278" evidence="6">
    <location>
        <begin position="35"/>
        <end position="607"/>
    </location>
</feature>
<dbReference type="PIRSF" id="PIRSF002741">
    <property type="entry name" value="MppA"/>
    <property type="match status" value="1"/>
</dbReference>
<evidence type="ECO:0000259" key="7">
    <source>
        <dbReference type="Pfam" id="PF00496"/>
    </source>
</evidence>
<evidence type="ECO:0000313" key="14">
    <source>
        <dbReference type="Proteomes" id="UP000283000"/>
    </source>
</evidence>
<keyword evidence="3" id="KW-0813">Transport</keyword>
<evidence type="ECO:0000313" key="12">
    <source>
        <dbReference type="Proteomes" id="UP000217881"/>
    </source>
</evidence>
<dbReference type="EMBL" id="RHFF01000001">
    <property type="protein sequence ID" value="TGD40873.1"/>
    <property type="molecule type" value="Genomic_DNA"/>
</dbReference>
<evidence type="ECO:0000256" key="6">
    <source>
        <dbReference type="SAM" id="SignalP"/>
    </source>
</evidence>
<organism evidence="10 12">
    <name type="scientific">Brevibacterium aurantiacum</name>
    <dbReference type="NCBI Taxonomy" id="273384"/>
    <lineage>
        <taxon>Bacteria</taxon>
        <taxon>Bacillati</taxon>
        <taxon>Actinomycetota</taxon>
        <taxon>Actinomycetes</taxon>
        <taxon>Micrococcales</taxon>
        <taxon>Brevibacteriaceae</taxon>
        <taxon>Brevibacterium</taxon>
    </lineage>
</organism>
<dbReference type="EMBL" id="CP025334">
    <property type="protein sequence ID" value="AZT98493.1"/>
    <property type="molecule type" value="Genomic_DNA"/>
</dbReference>
<evidence type="ECO:0000256" key="3">
    <source>
        <dbReference type="ARBA" id="ARBA00022448"/>
    </source>
</evidence>
<dbReference type="PANTHER" id="PTHR30290:SF10">
    <property type="entry name" value="PERIPLASMIC OLIGOPEPTIDE-BINDING PROTEIN-RELATED"/>
    <property type="match status" value="1"/>
</dbReference>
<dbReference type="InterPro" id="IPR039424">
    <property type="entry name" value="SBP_5"/>
</dbReference>
<feature type="transmembrane region" description="Helical" evidence="5">
    <location>
        <begin position="578"/>
        <end position="597"/>
    </location>
</feature>
<dbReference type="InterPro" id="IPR030678">
    <property type="entry name" value="Peptide/Ni-bd"/>
</dbReference>
<evidence type="ECO:0000313" key="10">
    <source>
        <dbReference type="EMBL" id="PCC53867.1"/>
    </source>
</evidence>
<dbReference type="Proteomes" id="UP000282731">
    <property type="component" value="Chromosome"/>
</dbReference>
<dbReference type="InterPro" id="IPR000914">
    <property type="entry name" value="SBP_5_dom"/>
</dbReference>
<evidence type="ECO:0000313" key="15">
    <source>
        <dbReference type="Proteomes" id="UP000297736"/>
    </source>
</evidence>
<dbReference type="Proteomes" id="UP000217881">
    <property type="component" value="Unassembled WGS sequence"/>
</dbReference>
<reference evidence="11 15" key="3">
    <citation type="submission" date="2018-10" db="EMBL/GenBank/DDBJ databases">
        <title>Brevibacterium genomes from Austrain hard cheese rinds.</title>
        <authorList>
            <person name="Anast J.M."/>
            <person name="Dzieciol M."/>
            <person name="Schultz D.L."/>
            <person name="Mann E."/>
            <person name="Wagner M."/>
            <person name="Schmitz-Esser S."/>
        </authorList>
    </citation>
    <scope>NUCLEOTIDE SEQUENCE [LARGE SCALE GENOMIC DNA]</scope>
    <source>
        <strain evidence="11 15">L261</strain>
    </source>
</reference>
<dbReference type="GO" id="GO:1904680">
    <property type="term" value="F:peptide transmembrane transporter activity"/>
    <property type="evidence" value="ECO:0007669"/>
    <property type="project" value="TreeGrafter"/>
</dbReference>
<sequence length="607" mass="67154">MFIRKLLRKRLRTGLAGVAALALVGTMATAPAQAATEEADDSKVLRIATDGFIDSFNPFTSFYLMPTNTFKYMYENLVANSAEDTQVSEGLATEWDTDSEGKVWTYKMRPDMKWSDDEPLTSKDVAWTYNQMMEKEEMSVANGALVENFDKVEAPDESTLVITLKEPQANNPGQEIPVVPKHIWSKVDKPGEFKNDEDTVGSGPFQLESYEANKSVTLKANPNFWRGEPTLDKIQYRYYTNSDAQVQAVRSGEVDFITGLTPEQFKAIEDADNVETNVGNGRRFSGISINSGLADAKGKEFGTGHEALKDKKVRQAIRAGIDIDTLREQVMQDYAQPATSFVPSVYEKWALPEDNPVVTGFDVERAKKLLDDAGWKAGSDGIREKDGEKLSLRFLTDADATIEQNTAKFLKPWMKDIGIELKNEASDADTTSELTTKGDYDMYYSGWSLGPDPDYQLFINTCASRPDAEGNGGTSQDGYCNKKFDKLYQQQHVELDEDKRADLVHQALALHYDDAASVTLWYQNQLEAFRSDRFTGFTKQPTDGGMIANQVGYWGYTSVEPAGAEDASGEGGGIGARGWIGIAAAAIVVIGGGGFLLNRRKKSDDRE</sequence>
<reference evidence="13 14" key="2">
    <citation type="submission" date="2017-12" db="EMBL/GenBank/DDBJ databases">
        <authorList>
            <person name="Levesque S."/>
        </authorList>
    </citation>
    <scope>NUCLEOTIDE SEQUENCE [LARGE SCALE GENOMIC DNA]</scope>
    <source>
        <strain evidence="8 14">SMQ-1417</strain>
        <strain evidence="9 13">SMQ-1420</strain>
    </source>
</reference>
<keyword evidence="4 6" id="KW-0732">Signal</keyword>
<dbReference type="GO" id="GO:0015833">
    <property type="term" value="P:peptide transport"/>
    <property type="evidence" value="ECO:0007669"/>
    <property type="project" value="TreeGrafter"/>
</dbReference>
<dbReference type="Gene3D" id="3.10.105.10">
    <property type="entry name" value="Dipeptide-binding Protein, Domain 3"/>
    <property type="match status" value="1"/>
</dbReference>
<evidence type="ECO:0000313" key="9">
    <source>
        <dbReference type="EMBL" id="AZT98493.1"/>
    </source>
</evidence>
<name>A0A2A3ZQQ5_BREAU</name>
<dbReference type="GO" id="GO:0042597">
    <property type="term" value="C:periplasmic space"/>
    <property type="evidence" value="ECO:0007669"/>
    <property type="project" value="UniProtKB-ARBA"/>
</dbReference>
<evidence type="ECO:0000256" key="5">
    <source>
        <dbReference type="SAM" id="Phobius"/>
    </source>
</evidence>
<reference evidence="13 14" key="4">
    <citation type="submission" date="2019-01" db="EMBL/GenBank/DDBJ databases">
        <title>Comparative genomic analysis of Brevibacterium aurantiacum sheds light on its evolution and its adaptation to smear-ripened cheeses.</title>
        <authorList>
            <person name="Moineau S."/>
        </authorList>
    </citation>
    <scope>NUCLEOTIDE SEQUENCE [LARGE SCALE GENOMIC DNA]</scope>
    <source>
        <strain evidence="8 14">SMQ-1417</strain>
        <strain evidence="9 13">SMQ-1420</strain>
    </source>
</reference>
<dbReference type="Gene3D" id="3.40.190.10">
    <property type="entry name" value="Periplasmic binding protein-like II"/>
    <property type="match status" value="1"/>
</dbReference>
<feature type="signal peptide" evidence="6">
    <location>
        <begin position="1"/>
        <end position="34"/>
    </location>
</feature>
<dbReference type="EMBL" id="NRHA01000011">
    <property type="protein sequence ID" value="PCC53867.1"/>
    <property type="molecule type" value="Genomic_DNA"/>
</dbReference>
<evidence type="ECO:0000313" key="13">
    <source>
        <dbReference type="Proteomes" id="UP000282731"/>
    </source>
</evidence>
<dbReference type="GO" id="GO:0043190">
    <property type="term" value="C:ATP-binding cassette (ABC) transporter complex"/>
    <property type="evidence" value="ECO:0007669"/>
    <property type="project" value="InterPro"/>
</dbReference>
<dbReference type="GO" id="GO:0030313">
    <property type="term" value="C:cell envelope"/>
    <property type="evidence" value="ECO:0007669"/>
    <property type="project" value="UniProtKB-SubCell"/>
</dbReference>
<feature type="domain" description="Solute-binding protein family 5" evidence="7">
    <location>
        <begin position="87"/>
        <end position="461"/>
    </location>
</feature>
<dbReference type="RefSeq" id="WP_009883675.1">
    <property type="nucleotide sequence ID" value="NZ_AAGP01000020.1"/>
</dbReference>
<dbReference type="SUPFAM" id="SSF53850">
    <property type="entry name" value="Periplasmic binding protein-like II"/>
    <property type="match status" value="1"/>
</dbReference>
<dbReference type="Pfam" id="PF00496">
    <property type="entry name" value="SBP_bac_5"/>
    <property type="match status" value="1"/>
</dbReference>
<keyword evidence="5" id="KW-1133">Transmembrane helix</keyword>
<dbReference type="PANTHER" id="PTHR30290">
    <property type="entry name" value="PERIPLASMIC BINDING COMPONENT OF ABC TRANSPORTER"/>
    <property type="match status" value="1"/>
</dbReference>
<evidence type="ECO:0000313" key="8">
    <source>
        <dbReference type="EMBL" id="AZT94705.1"/>
    </source>
</evidence>
<evidence type="ECO:0000256" key="1">
    <source>
        <dbReference type="ARBA" id="ARBA00004196"/>
    </source>
</evidence>
<accession>A0A2A3ZQQ5</accession>
<comment type="subcellular location">
    <subcellularLocation>
        <location evidence="1">Cell envelope</location>
    </subcellularLocation>
</comment>
<dbReference type="AlphaFoldDB" id="A0A2A3ZQQ5"/>
<keyword evidence="5" id="KW-0472">Membrane</keyword>
<evidence type="ECO:0000256" key="2">
    <source>
        <dbReference type="ARBA" id="ARBA00005695"/>
    </source>
</evidence>
<keyword evidence="5" id="KW-0812">Transmembrane</keyword>
<dbReference type="CDD" id="cd00995">
    <property type="entry name" value="PBP2_NikA_DppA_OppA_like"/>
    <property type="match status" value="1"/>
</dbReference>
<protein>
    <submittedName>
        <fullName evidence="10">ABC transporter substrate-binding protein</fullName>
    </submittedName>
</protein>
<evidence type="ECO:0000313" key="11">
    <source>
        <dbReference type="EMBL" id="TGD40873.1"/>
    </source>
</evidence>
<dbReference type="EMBL" id="CP025330">
    <property type="protein sequence ID" value="AZT94705.1"/>
    <property type="molecule type" value="Genomic_DNA"/>
</dbReference>
<proteinExistence type="inferred from homology"/>
<dbReference type="Proteomes" id="UP000297736">
    <property type="component" value="Unassembled WGS sequence"/>
</dbReference>
<reference evidence="10 12" key="1">
    <citation type="journal article" date="2017" name="Elife">
        <title>Extensive horizontal gene transfer in cheese-associated bacteria.</title>
        <authorList>
            <person name="Bonham K.S."/>
            <person name="Wolfe B.E."/>
            <person name="Dutton R.J."/>
        </authorList>
    </citation>
    <scope>NUCLEOTIDE SEQUENCE [LARGE SCALE GENOMIC DNA]</scope>
    <source>
        <strain evidence="10 12">738_8</strain>
    </source>
</reference>
<gene>
    <name evidence="10" type="ORF">CIK59_08795</name>
    <name evidence="8" type="ORF">CXR23_17420</name>
    <name evidence="9" type="ORF">CXR27_16985</name>
    <name evidence="11" type="ORF">EB834_02305</name>
</gene>
<comment type="similarity">
    <text evidence="2">Belongs to the bacterial solute-binding protein 5 family.</text>
</comment>
<evidence type="ECO:0000256" key="4">
    <source>
        <dbReference type="ARBA" id="ARBA00022729"/>
    </source>
</evidence>